<dbReference type="Gene3D" id="3.10.560.10">
    <property type="entry name" value="Outer membrane lipoprotein wza domain like"/>
    <property type="match status" value="1"/>
</dbReference>
<feature type="compositionally biased region" description="Pro residues" evidence="1">
    <location>
        <begin position="324"/>
        <end position="337"/>
    </location>
</feature>
<organism evidence="3 4">
    <name type="scientific">Nocardiopsis composta</name>
    <dbReference type="NCBI Taxonomy" id="157465"/>
    <lineage>
        <taxon>Bacteria</taxon>
        <taxon>Bacillati</taxon>
        <taxon>Actinomycetota</taxon>
        <taxon>Actinomycetes</taxon>
        <taxon>Streptosporangiales</taxon>
        <taxon>Nocardiopsidaceae</taxon>
        <taxon>Nocardiopsis</taxon>
    </lineage>
</organism>
<feature type="region of interest" description="Disordered" evidence="1">
    <location>
        <begin position="320"/>
        <end position="349"/>
    </location>
</feature>
<proteinExistence type="predicted"/>
<dbReference type="Gene3D" id="1.10.150.320">
    <property type="entry name" value="Photosystem II 12 kDa extrinsic protein"/>
    <property type="match status" value="1"/>
</dbReference>
<feature type="region of interest" description="Disordered" evidence="1">
    <location>
        <begin position="233"/>
        <end position="266"/>
    </location>
</feature>
<protein>
    <submittedName>
        <fullName evidence="3">Competence protein ComEA</fullName>
    </submittedName>
</protein>
<feature type="domain" description="Helix-hairpin-helix DNA-binding motif class 1" evidence="2">
    <location>
        <begin position="355"/>
        <end position="374"/>
    </location>
</feature>
<evidence type="ECO:0000313" key="4">
    <source>
        <dbReference type="Proteomes" id="UP000572635"/>
    </source>
</evidence>
<accession>A0A7W8QLV9</accession>
<feature type="region of interest" description="Disordered" evidence="1">
    <location>
        <begin position="1"/>
        <end position="168"/>
    </location>
</feature>
<dbReference type="PANTHER" id="PTHR21180">
    <property type="entry name" value="ENDONUCLEASE/EXONUCLEASE/PHOSPHATASE FAMILY DOMAIN-CONTAINING PROTEIN 1"/>
    <property type="match status" value="1"/>
</dbReference>
<dbReference type="SMART" id="SM00278">
    <property type="entry name" value="HhH1"/>
    <property type="match status" value="1"/>
</dbReference>
<sequence length="415" mass="41050">MPLFTDRLRRSRSEHAPSRGGVPADAALRRLRAAAPRPPSGPPSGENGAASSAEEAAPDTSAIPAPPYAVPARAAPGADGVPAEPLPRPRPPLDAAARTPRGGRAGRAAPEAVESSAPPDRGGAPGDAAPPGLGPGPEAHRDGPAGPADPTETVADDRPLPRGYTEAPARGPLLEEVLGRLPWRAEGERPRLGRHGLVALAVLCALAVAGTAWFALRARPVAEPAPAASAEPAAAAAAQASPPAGGPAAPPAGTAPPAAGGKVTVHVGGDVREPGVVTLPAGSRVTDAIDAAGGLAPDADPGSLNLARPVADGEQILVGEEHLPQPPPSGAPPPGAPGAPAAPGGRIDLNTATPEQLQELPGVGPVLAERIIAFRTQNGGFSSVDQLHDVSGIGDKRFAELEPLVQVGGAPPAPP</sequence>
<dbReference type="InterPro" id="IPR003583">
    <property type="entry name" value="Hlx-hairpin-Hlx_DNA-bd_motif"/>
</dbReference>
<feature type="compositionally biased region" description="Pro residues" evidence="1">
    <location>
        <begin position="244"/>
        <end position="254"/>
    </location>
</feature>
<dbReference type="GO" id="GO:0006281">
    <property type="term" value="P:DNA repair"/>
    <property type="evidence" value="ECO:0007669"/>
    <property type="project" value="InterPro"/>
</dbReference>
<dbReference type="AlphaFoldDB" id="A0A7W8QLV9"/>
<dbReference type="InterPro" id="IPR019554">
    <property type="entry name" value="Soluble_ligand-bd"/>
</dbReference>
<dbReference type="RefSeq" id="WP_221331520.1">
    <property type="nucleotide sequence ID" value="NZ_JACHDB010000001.1"/>
</dbReference>
<dbReference type="PANTHER" id="PTHR21180:SF32">
    <property type="entry name" value="ENDONUCLEASE_EXONUCLEASE_PHOSPHATASE FAMILY DOMAIN-CONTAINING PROTEIN 1"/>
    <property type="match status" value="1"/>
</dbReference>
<name>A0A7W8QLV9_9ACTN</name>
<comment type="caution">
    <text evidence="3">The sequence shown here is derived from an EMBL/GenBank/DDBJ whole genome shotgun (WGS) entry which is preliminary data.</text>
</comment>
<reference evidence="3 4" key="1">
    <citation type="submission" date="2020-08" db="EMBL/GenBank/DDBJ databases">
        <title>Sequencing the genomes of 1000 actinobacteria strains.</title>
        <authorList>
            <person name="Klenk H.-P."/>
        </authorList>
    </citation>
    <scope>NUCLEOTIDE SEQUENCE [LARGE SCALE GENOMIC DNA]</scope>
    <source>
        <strain evidence="3 4">DSM 44551</strain>
    </source>
</reference>
<evidence type="ECO:0000256" key="1">
    <source>
        <dbReference type="SAM" id="MobiDB-lite"/>
    </source>
</evidence>
<feature type="compositionally biased region" description="Basic and acidic residues" evidence="1">
    <location>
        <begin position="1"/>
        <end position="17"/>
    </location>
</feature>
<evidence type="ECO:0000259" key="2">
    <source>
        <dbReference type="SMART" id="SM00278"/>
    </source>
</evidence>
<feature type="compositionally biased region" description="Low complexity" evidence="1">
    <location>
        <begin position="93"/>
        <end position="131"/>
    </location>
</feature>
<dbReference type="GO" id="GO:0003677">
    <property type="term" value="F:DNA binding"/>
    <property type="evidence" value="ECO:0007669"/>
    <property type="project" value="InterPro"/>
</dbReference>
<dbReference type="InterPro" id="IPR051675">
    <property type="entry name" value="Endo/Exo/Phosphatase_dom_1"/>
</dbReference>
<feature type="compositionally biased region" description="Low complexity" evidence="1">
    <location>
        <begin position="70"/>
        <end position="83"/>
    </location>
</feature>
<dbReference type="Pfam" id="PF12836">
    <property type="entry name" value="HHH_3"/>
    <property type="match status" value="1"/>
</dbReference>
<evidence type="ECO:0000313" key="3">
    <source>
        <dbReference type="EMBL" id="MBB5432168.1"/>
    </source>
</evidence>
<dbReference type="GO" id="GO:0015627">
    <property type="term" value="C:type II protein secretion system complex"/>
    <property type="evidence" value="ECO:0007669"/>
    <property type="project" value="TreeGrafter"/>
</dbReference>
<feature type="compositionally biased region" description="Low complexity" evidence="1">
    <location>
        <begin position="43"/>
        <end position="63"/>
    </location>
</feature>
<dbReference type="InterPro" id="IPR010994">
    <property type="entry name" value="RuvA_2-like"/>
</dbReference>
<dbReference type="GO" id="GO:0015628">
    <property type="term" value="P:protein secretion by the type II secretion system"/>
    <property type="evidence" value="ECO:0007669"/>
    <property type="project" value="TreeGrafter"/>
</dbReference>
<dbReference type="Pfam" id="PF10531">
    <property type="entry name" value="SLBB"/>
    <property type="match status" value="1"/>
</dbReference>
<gene>
    <name evidence="3" type="ORF">HDA36_002252</name>
</gene>
<dbReference type="SUPFAM" id="SSF47781">
    <property type="entry name" value="RuvA domain 2-like"/>
    <property type="match status" value="1"/>
</dbReference>
<keyword evidence="4" id="KW-1185">Reference proteome</keyword>
<dbReference type="Proteomes" id="UP000572635">
    <property type="component" value="Unassembled WGS sequence"/>
</dbReference>
<dbReference type="EMBL" id="JACHDB010000001">
    <property type="protein sequence ID" value="MBB5432168.1"/>
    <property type="molecule type" value="Genomic_DNA"/>
</dbReference>
<feature type="compositionally biased region" description="Low complexity" evidence="1">
    <location>
        <begin position="233"/>
        <end position="243"/>
    </location>
</feature>